<feature type="domain" description="YprB ribonuclease H-like" evidence="1">
    <location>
        <begin position="25"/>
        <end position="208"/>
    </location>
</feature>
<organism evidence="2 3">
    <name type="scientific">Butyribacter intestini</name>
    <dbReference type="NCBI Taxonomy" id="1703332"/>
    <lineage>
        <taxon>Bacteria</taxon>
        <taxon>Bacillati</taxon>
        <taxon>Bacillota</taxon>
        <taxon>Clostridia</taxon>
        <taxon>Lachnospirales</taxon>
        <taxon>Lachnospiraceae</taxon>
        <taxon>Butyribacter</taxon>
    </lineage>
</organism>
<dbReference type="Proteomes" id="UP000050833">
    <property type="component" value="Unassembled WGS sequence"/>
</dbReference>
<dbReference type="Pfam" id="PF13482">
    <property type="entry name" value="RNase_H_2"/>
    <property type="match status" value="1"/>
</dbReference>
<dbReference type="PANTHER" id="PTHR38462:SF1">
    <property type="entry name" value="YPRB RIBONUCLEASE H-LIKE DOMAIN-CONTAINING PROTEIN"/>
    <property type="match status" value="1"/>
</dbReference>
<reference evidence="2 3" key="1">
    <citation type="submission" date="2015-10" db="EMBL/GenBank/DDBJ databases">
        <title>Butyribacter intestini gen. nov., sp. nov., a butyric acid-producing bacterium of the family Lachnospiraceae isolated from the human faeces.</title>
        <authorList>
            <person name="Zou Y."/>
            <person name="Xue W."/>
            <person name="Luo G."/>
            <person name="Lv M."/>
        </authorList>
    </citation>
    <scope>NUCLEOTIDE SEQUENCE [LARGE SCALE GENOMIC DNA]</scope>
    <source>
        <strain evidence="2 3">TF01-11</strain>
    </source>
</reference>
<dbReference type="RefSeq" id="WP_055943240.1">
    <property type="nucleotide sequence ID" value="NZ_LLKB01000005.1"/>
</dbReference>
<dbReference type="GO" id="GO:0003676">
    <property type="term" value="F:nucleic acid binding"/>
    <property type="evidence" value="ECO:0007669"/>
    <property type="project" value="InterPro"/>
</dbReference>
<evidence type="ECO:0000259" key="1">
    <source>
        <dbReference type="Pfam" id="PF13482"/>
    </source>
</evidence>
<dbReference type="InterPro" id="IPR036397">
    <property type="entry name" value="RNaseH_sf"/>
</dbReference>
<sequence>MKVFDYICKSPKFKYFFKHPTDNILFFDIETTGLSPNASSLYMIGVMFFDNSDGSWHLKQFFADNYKSEADMINSFLDILEDYDYLYHFNGKTFDIPYVLNKCSKHSISLSEHCDNILNDKEDSFSIDILAGIRPVKKMLGLTKANQTALERWLGIIRDDKFDGGKLIPVYTDFMQKKILAPEKAEELEKILLLHNYEDIENMLNVASIMSYNDISTLSPFSDDETVFSGYSKHFDITEITIDDDGMLNISCSFPELIFPKSLETSITFPESNSEEYKYTDDMQIVFENDTILLKVPILSGVLYNYIKNYKDYYYFSDKDTALHKSVANYMDKKYRKKATAKTCYTKKQGYFIPTLKTCKKNKADTDNIFTEYKLSLRDKISFYNIDTIPTLETANKNNGFWKNYVCMQLRF</sequence>
<evidence type="ECO:0000313" key="2">
    <source>
        <dbReference type="EMBL" id="KQC84506.1"/>
    </source>
</evidence>
<evidence type="ECO:0000313" key="3">
    <source>
        <dbReference type="Proteomes" id="UP000050833"/>
    </source>
</evidence>
<keyword evidence="3" id="KW-1185">Reference proteome</keyword>
<protein>
    <recommendedName>
        <fullName evidence="1">YprB ribonuclease H-like domain-containing protein</fullName>
    </recommendedName>
</protein>
<dbReference type="AlphaFoldDB" id="A0AAW3JRQ3"/>
<dbReference type="Gene3D" id="3.30.420.10">
    <property type="entry name" value="Ribonuclease H-like superfamily/Ribonuclease H"/>
    <property type="match status" value="1"/>
</dbReference>
<dbReference type="InterPro" id="IPR012337">
    <property type="entry name" value="RNaseH-like_sf"/>
</dbReference>
<gene>
    <name evidence="2" type="ORF">APZ18_07025</name>
</gene>
<proteinExistence type="predicted"/>
<accession>A0AAW3JRQ3</accession>
<name>A0AAW3JRQ3_9FIRM</name>
<dbReference type="SUPFAM" id="SSF53098">
    <property type="entry name" value="Ribonuclease H-like"/>
    <property type="match status" value="1"/>
</dbReference>
<dbReference type="PANTHER" id="PTHR38462">
    <property type="entry name" value="EXONUCLEASE-LIKE PROTEIN"/>
    <property type="match status" value="1"/>
</dbReference>
<dbReference type="InterPro" id="IPR038720">
    <property type="entry name" value="YprB_RNase_H-like_dom"/>
</dbReference>
<dbReference type="EMBL" id="LLKB01000005">
    <property type="protein sequence ID" value="KQC84506.1"/>
    <property type="molecule type" value="Genomic_DNA"/>
</dbReference>
<comment type="caution">
    <text evidence="2">The sequence shown here is derived from an EMBL/GenBank/DDBJ whole genome shotgun (WGS) entry which is preliminary data.</text>
</comment>